<evidence type="ECO:0000256" key="2">
    <source>
        <dbReference type="ARBA" id="ARBA00006991"/>
    </source>
</evidence>
<dbReference type="FunFam" id="3.30.160.60:FF:000624">
    <property type="entry name" value="zinc finger protein 697"/>
    <property type="match status" value="1"/>
</dbReference>
<keyword evidence="3" id="KW-0479">Metal-binding</keyword>
<feature type="domain" description="C2H2-type" evidence="13">
    <location>
        <begin position="676"/>
        <end position="703"/>
    </location>
</feature>
<name>A0A7M5X1M5_9CNID</name>
<feature type="domain" description="C2H2-type" evidence="13">
    <location>
        <begin position="704"/>
        <end position="731"/>
    </location>
</feature>
<feature type="compositionally biased region" description="Polar residues" evidence="12">
    <location>
        <begin position="1"/>
        <end position="11"/>
    </location>
</feature>
<feature type="domain" description="C2H2-type" evidence="13">
    <location>
        <begin position="622"/>
        <end position="648"/>
    </location>
</feature>
<keyword evidence="7" id="KW-0805">Transcription regulation</keyword>
<dbReference type="FunFam" id="3.30.160.60:FF:000100">
    <property type="entry name" value="Zinc finger 45-like"/>
    <property type="match status" value="1"/>
</dbReference>
<dbReference type="FunFam" id="3.30.160.60:FF:000322">
    <property type="entry name" value="GDNF-inducible zinc finger protein 1"/>
    <property type="match status" value="1"/>
</dbReference>
<evidence type="ECO:0000256" key="8">
    <source>
        <dbReference type="ARBA" id="ARBA00023125"/>
    </source>
</evidence>
<evidence type="ECO:0000256" key="12">
    <source>
        <dbReference type="SAM" id="MobiDB-lite"/>
    </source>
</evidence>
<dbReference type="Pfam" id="PF00096">
    <property type="entry name" value="zf-C2H2"/>
    <property type="match status" value="7"/>
</dbReference>
<keyword evidence="5 11" id="KW-0863">Zinc-finger</keyword>
<dbReference type="FunFam" id="3.30.160.60:FF:001498">
    <property type="entry name" value="Zinc finger protein 404"/>
    <property type="match status" value="1"/>
</dbReference>
<dbReference type="InterPro" id="IPR013087">
    <property type="entry name" value="Znf_C2H2_type"/>
</dbReference>
<dbReference type="RefSeq" id="XP_066936588.1">
    <property type="nucleotide sequence ID" value="XM_067080487.1"/>
</dbReference>
<feature type="compositionally biased region" description="Polar residues" evidence="12">
    <location>
        <begin position="155"/>
        <end position="168"/>
    </location>
</feature>
<dbReference type="FunFam" id="3.30.160.60:FF:000508">
    <property type="entry name" value="Myeloid zinc finger 1"/>
    <property type="match status" value="1"/>
</dbReference>
<evidence type="ECO:0000259" key="13">
    <source>
        <dbReference type="PROSITE" id="PS50157"/>
    </source>
</evidence>
<dbReference type="FunFam" id="3.30.160.60:FF:000188">
    <property type="entry name" value="Zinc finger protein 787"/>
    <property type="match status" value="1"/>
</dbReference>
<feature type="compositionally biased region" description="Basic and acidic residues" evidence="12">
    <location>
        <begin position="507"/>
        <end position="538"/>
    </location>
</feature>
<dbReference type="GO" id="GO:0005634">
    <property type="term" value="C:nucleus"/>
    <property type="evidence" value="ECO:0007669"/>
    <property type="project" value="UniProtKB-SubCell"/>
</dbReference>
<reference evidence="14" key="1">
    <citation type="submission" date="2021-01" db="UniProtKB">
        <authorList>
            <consortium name="EnsemblMetazoa"/>
        </authorList>
    </citation>
    <scope>IDENTIFICATION</scope>
</reference>
<feature type="compositionally biased region" description="Basic and acidic residues" evidence="12">
    <location>
        <begin position="449"/>
        <end position="493"/>
    </location>
</feature>
<dbReference type="OrthoDB" id="40579at2759"/>
<feature type="compositionally biased region" description="Basic and acidic residues" evidence="12">
    <location>
        <begin position="92"/>
        <end position="101"/>
    </location>
</feature>
<feature type="domain" description="C2H2-type" evidence="13">
    <location>
        <begin position="817"/>
        <end position="844"/>
    </location>
</feature>
<feature type="region of interest" description="Disordered" evidence="12">
    <location>
        <begin position="439"/>
        <end position="494"/>
    </location>
</feature>
<keyword evidence="6" id="KW-0862">Zinc</keyword>
<keyword evidence="4" id="KW-0677">Repeat</keyword>
<feature type="compositionally biased region" description="Basic and acidic residues" evidence="12">
    <location>
        <begin position="143"/>
        <end position="152"/>
    </location>
</feature>
<dbReference type="InterPro" id="IPR036236">
    <property type="entry name" value="Znf_C2H2_sf"/>
</dbReference>
<feature type="region of interest" description="Disordered" evidence="12">
    <location>
        <begin position="232"/>
        <end position="268"/>
    </location>
</feature>
<evidence type="ECO:0000256" key="5">
    <source>
        <dbReference type="ARBA" id="ARBA00022771"/>
    </source>
</evidence>
<keyword evidence="9" id="KW-0804">Transcription</keyword>
<evidence type="ECO:0000313" key="15">
    <source>
        <dbReference type="Proteomes" id="UP000594262"/>
    </source>
</evidence>
<evidence type="ECO:0000256" key="6">
    <source>
        <dbReference type="ARBA" id="ARBA00022833"/>
    </source>
</evidence>
<dbReference type="PANTHER" id="PTHR24394">
    <property type="entry name" value="ZINC FINGER PROTEIN"/>
    <property type="match status" value="1"/>
</dbReference>
<feature type="compositionally biased region" description="Polar residues" evidence="12">
    <location>
        <begin position="130"/>
        <end position="142"/>
    </location>
</feature>
<evidence type="ECO:0000256" key="7">
    <source>
        <dbReference type="ARBA" id="ARBA00023015"/>
    </source>
</evidence>
<dbReference type="GO" id="GO:0000981">
    <property type="term" value="F:DNA-binding transcription factor activity, RNA polymerase II-specific"/>
    <property type="evidence" value="ECO:0007669"/>
    <property type="project" value="TreeGrafter"/>
</dbReference>
<feature type="compositionally biased region" description="Basic and acidic residues" evidence="12">
    <location>
        <begin position="41"/>
        <end position="51"/>
    </location>
</feature>
<dbReference type="SMART" id="SM00355">
    <property type="entry name" value="ZnF_C2H2"/>
    <property type="match status" value="8"/>
</dbReference>
<evidence type="ECO:0000256" key="4">
    <source>
        <dbReference type="ARBA" id="ARBA00022737"/>
    </source>
</evidence>
<feature type="domain" description="C2H2-type" evidence="13">
    <location>
        <begin position="648"/>
        <end position="675"/>
    </location>
</feature>
<dbReference type="GO" id="GO:0008270">
    <property type="term" value="F:zinc ion binding"/>
    <property type="evidence" value="ECO:0007669"/>
    <property type="project" value="UniProtKB-KW"/>
</dbReference>
<dbReference type="PROSITE" id="PS50157">
    <property type="entry name" value="ZINC_FINGER_C2H2_2"/>
    <property type="match status" value="8"/>
</dbReference>
<evidence type="ECO:0000256" key="3">
    <source>
        <dbReference type="ARBA" id="ARBA00022723"/>
    </source>
</evidence>
<dbReference type="AlphaFoldDB" id="A0A7M5X1M5"/>
<dbReference type="Proteomes" id="UP000594262">
    <property type="component" value="Unplaced"/>
</dbReference>
<feature type="compositionally biased region" description="Polar residues" evidence="12">
    <location>
        <begin position="251"/>
        <end position="263"/>
    </location>
</feature>
<evidence type="ECO:0000256" key="9">
    <source>
        <dbReference type="ARBA" id="ARBA00023163"/>
    </source>
</evidence>
<feature type="domain" description="C2H2-type" evidence="13">
    <location>
        <begin position="732"/>
        <end position="759"/>
    </location>
</feature>
<dbReference type="GeneID" id="136824334"/>
<feature type="compositionally biased region" description="Polar residues" evidence="12">
    <location>
        <begin position="53"/>
        <end position="66"/>
    </location>
</feature>
<accession>A0A7M5X1M5</accession>
<dbReference type="PROSITE" id="PS00028">
    <property type="entry name" value="ZINC_FINGER_C2H2_1"/>
    <property type="match status" value="7"/>
</dbReference>
<feature type="domain" description="C2H2-type" evidence="13">
    <location>
        <begin position="789"/>
        <end position="816"/>
    </location>
</feature>
<feature type="compositionally biased region" description="Low complexity" evidence="12">
    <location>
        <begin position="28"/>
        <end position="40"/>
    </location>
</feature>
<evidence type="ECO:0000256" key="1">
    <source>
        <dbReference type="ARBA" id="ARBA00004123"/>
    </source>
</evidence>
<comment type="subcellular location">
    <subcellularLocation>
        <location evidence="1">Nucleus</location>
    </subcellularLocation>
</comment>
<keyword evidence="8" id="KW-0238">DNA-binding</keyword>
<keyword evidence="15" id="KW-1185">Reference proteome</keyword>
<dbReference type="EnsemblMetazoa" id="CLYHEMT015646.1">
    <property type="protein sequence ID" value="CLYHEMP015646.1"/>
    <property type="gene ID" value="CLYHEMG015646"/>
</dbReference>
<evidence type="ECO:0000256" key="11">
    <source>
        <dbReference type="PROSITE-ProRule" id="PRU00042"/>
    </source>
</evidence>
<feature type="region of interest" description="Disordered" evidence="12">
    <location>
        <begin position="1"/>
        <end position="168"/>
    </location>
</feature>
<feature type="compositionally biased region" description="Basic and acidic residues" evidence="12">
    <location>
        <begin position="16"/>
        <end position="27"/>
    </location>
</feature>
<evidence type="ECO:0000313" key="14">
    <source>
        <dbReference type="EnsemblMetazoa" id="CLYHEMP015646.1"/>
    </source>
</evidence>
<feature type="compositionally biased region" description="Polar residues" evidence="12">
    <location>
        <begin position="102"/>
        <end position="119"/>
    </location>
</feature>
<dbReference type="SUPFAM" id="SSF57667">
    <property type="entry name" value="beta-beta-alpha zinc fingers"/>
    <property type="match status" value="5"/>
</dbReference>
<dbReference type="GO" id="GO:0003677">
    <property type="term" value="F:DNA binding"/>
    <property type="evidence" value="ECO:0007669"/>
    <property type="project" value="UniProtKB-KW"/>
</dbReference>
<keyword evidence="10" id="KW-0539">Nucleus</keyword>
<proteinExistence type="inferred from homology"/>
<organism evidence="14 15">
    <name type="scientific">Clytia hemisphaerica</name>
    <dbReference type="NCBI Taxonomy" id="252671"/>
    <lineage>
        <taxon>Eukaryota</taxon>
        <taxon>Metazoa</taxon>
        <taxon>Cnidaria</taxon>
        <taxon>Hydrozoa</taxon>
        <taxon>Hydroidolina</taxon>
        <taxon>Leptothecata</taxon>
        <taxon>Obeliida</taxon>
        <taxon>Clytiidae</taxon>
        <taxon>Clytia</taxon>
    </lineage>
</organism>
<feature type="region of interest" description="Disordered" evidence="12">
    <location>
        <begin position="506"/>
        <end position="555"/>
    </location>
</feature>
<comment type="similarity">
    <text evidence="2">Belongs to the krueppel C2H2-type zinc-finger protein family.</text>
</comment>
<dbReference type="Gene3D" id="3.30.160.60">
    <property type="entry name" value="Classic Zinc Finger"/>
    <property type="match status" value="7"/>
</dbReference>
<evidence type="ECO:0000256" key="10">
    <source>
        <dbReference type="ARBA" id="ARBA00023242"/>
    </source>
</evidence>
<dbReference type="PANTHER" id="PTHR24394:SF29">
    <property type="entry name" value="MYONEURIN"/>
    <property type="match status" value="1"/>
</dbReference>
<dbReference type="GO" id="GO:0042802">
    <property type="term" value="F:identical protein binding"/>
    <property type="evidence" value="ECO:0007669"/>
    <property type="project" value="UniProtKB-ARBA"/>
</dbReference>
<sequence>MKMKNVGNNENIMVANREETINKEEVKSPPQSSSSSSSEVSKNDKSQKHQEATVMQSLSQGVNTDSELAIHDEMQACQQKTVVEPPQSFEEEVSKHDESQKYQEATVMQSPSQGVNTDSELAIQDESHQHQQVTVVEPPQSSKEAKVSKLDEGGQENQGNIQSEDQGSDTDNVVLEVGEQHQIIVQQNDQELIFYVTYEENVDVDVEGQPNCGDGEYGGTPVEQILLFDPTQAVQHHHEDESNARDERKTLVNSPKQQGNNENEANDVENIENPCIKLPKQIIGAQTINETVTGASCIKLPKQIDENLAKSDNFEKSCTRLPKQDIETEVNNETVAQSDDTDACCLNLSTQIKEIEVKVKTRMNGTEKSFVKLQKQNIENGIEAKTRMNDSTCIRLPKQNIGTGITNENIDDTTQTSRITFPKQINKTKVKDVTCEENDGTETCCKLPTQDDQRGDERTRKLDKKINKEDIIDDQDHAKTEQHEDNLQTRTADDVTVNESQFVKIPLKSETKQKRKADNESICTKKETQKQDGEPERKMAKKYKPRTGGERKVSIPQKREIDCTVWKAAIDPTKENNNAKEKVGNDEVKCNVSGKNTDQNKKGRSGICTTKSDEKFIETEKFDCERCGKLFKKKRYLLLHQEKTICIHECKECGKTFSSQHQYTLHKRVHNNVRPYLCDVCGKRFIQASHLQAHQRTHTNERPFICDVCGKSFVQSSGLKTHLRSHSQERPYECTVCEKTFTQSGNLKMHVRTHTAEKPYACDQCDKSFAISSNLTQHIKSKHTEERSFSCDVCGRAFHRRSNMVAHQQTHLGEKKFQCGICEKNFSRMDSLKRHLKKHSEAELSKCQNIIYFEIKTDES</sequence>
<feature type="domain" description="C2H2-type" evidence="13">
    <location>
        <begin position="760"/>
        <end position="788"/>
    </location>
</feature>
<protein>
    <recommendedName>
        <fullName evidence="13">C2H2-type domain-containing protein</fullName>
    </recommendedName>
</protein>
<feature type="compositionally biased region" description="Basic and acidic residues" evidence="12">
    <location>
        <begin position="236"/>
        <end position="250"/>
    </location>
</feature>